<feature type="compositionally biased region" description="Basic residues" evidence="13">
    <location>
        <begin position="744"/>
        <end position="769"/>
    </location>
</feature>
<feature type="compositionally biased region" description="Basic and acidic residues" evidence="13">
    <location>
        <begin position="22"/>
        <end position="32"/>
    </location>
</feature>
<accession>A0A6J2YXX2</accession>
<dbReference type="InterPro" id="IPR050079">
    <property type="entry name" value="DEAD_box_RNA_helicase"/>
</dbReference>
<keyword evidence="8" id="KW-0694">RNA-binding</keyword>
<dbReference type="CDD" id="cd17959">
    <property type="entry name" value="DEADc_DDX54"/>
    <property type="match status" value="1"/>
</dbReference>
<dbReference type="PROSITE" id="PS00039">
    <property type="entry name" value="DEAD_ATP_HELICASE"/>
    <property type="match status" value="1"/>
</dbReference>
<evidence type="ECO:0000259" key="14">
    <source>
        <dbReference type="PROSITE" id="PS51192"/>
    </source>
</evidence>
<comment type="similarity">
    <text evidence="2">Belongs to the DEAD box helicase family. DDX54/DBP10 subfamily.</text>
</comment>
<dbReference type="OrthoDB" id="10261375at2759"/>
<keyword evidence="9" id="KW-0539">Nucleus</keyword>
<dbReference type="InterPro" id="IPR033517">
    <property type="entry name" value="DDX54/DBP10_DEAD-box_helicase"/>
</dbReference>
<evidence type="ECO:0000256" key="11">
    <source>
        <dbReference type="PROSITE-ProRule" id="PRU00552"/>
    </source>
</evidence>
<dbReference type="InterPro" id="IPR027417">
    <property type="entry name" value="P-loop_NTPase"/>
</dbReference>
<evidence type="ECO:0000256" key="2">
    <source>
        <dbReference type="ARBA" id="ARBA00010379"/>
    </source>
</evidence>
<keyword evidence="4 12" id="KW-0547">Nucleotide-binding</keyword>
<dbReference type="GO" id="GO:0005829">
    <property type="term" value="C:cytosol"/>
    <property type="evidence" value="ECO:0007669"/>
    <property type="project" value="TreeGrafter"/>
</dbReference>
<organism evidence="17 18">
    <name type="scientific">Sitophilus oryzae</name>
    <name type="common">Rice weevil</name>
    <name type="synonym">Curculio oryzae</name>
    <dbReference type="NCBI Taxonomy" id="7048"/>
    <lineage>
        <taxon>Eukaryota</taxon>
        <taxon>Metazoa</taxon>
        <taxon>Ecdysozoa</taxon>
        <taxon>Arthropoda</taxon>
        <taxon>Hexapoda</taxon>
        <taxon>Insecta</taxon>
        <taxon>Pterygota</taxon>
        <taxon>Neoptera</taxon>
        <taxon>Endopterygota</taxon>
        <taxon>Coleoptera</taxon>
        <taxon>Polyphaga</taxon>
        <taxon>Cucujiformia</taxon>
        <taxon>Curculionidae</taxon>
        <taxon>Dryophthorinae</taxon>
        <taxon>Sitophilus</taxon>
    </lineage>
</organism>
<evidence type="ECO:0000256" key="9">
    <source>
        <dbReference type="ARBA" id="ARBA00023242"/>
    </source>
</evidence>
<evidence type="ECO:0000256" key="4">
    <source>
        <dbReference type="ARBA" id="ARBA00022741"/>
    </source>
</evidence>
<evidence type="ECO:0000256" key="13">
    <source>
        <dbReference type="SAM" id="MobiDB-lite"/>
    </source>
</evidence>
<feature type="domain" description="Helicase C-terminal" evidence="15">
    <location>
        <begin position="263"/>
        <end position="410"/>
    </location>
</feature>
<evidence type="ECO:0000259" key="15">
    <source>
        <dbReference type="PROSITE" id="PS51194"/>
    </source>
</evidence>
<dbReference type="FunFam" id="3.40.50.300:FF:000865">
    <property type="entry name" value="ATP-dependent RNA helicase DDX54"/>
    <property type="match status" value="1"/>
</dbReference>
<dbReference type="KEGG" id="soy:115891367"/>
<dbReference type="Gene3D" id="3.40.50.300">
    <property type="entry name" value="P-loop containing nucleotide triphosphate hydrolases"/>
    <property type="match status" value="2"/>
</dbReference>
<feature type="short sequence motif" description="Q motif" evidence="11">
    <location>
        <begin position="33"/>
        <end position="61"/>
    </location>
</feature>
<feature type="region of interest" description="Disordered" evidence="13">
    <location>
        <begin position="688"/>
        <end position="769"/>
    </location>
</feature>
<keyword evidence="5 12" id="KW-0378">Hydrolase</keyword>
<dbReference type="FunCoup" id="A0A6J2YXX2">
    <property type="interactions" value="2109"/>
</dbReference>
<proteinExistence type="inferred from homology"/>
<dbReference type="InterPro" id="IPR001650">
    <property type="entry name" value="Helicase_C-like"/>
</dbReference>
<dbReference type="SMART" id="SM00487">
    <property type="entry name" value="DEXDc"/>
    <property type="match status" value="1"/>
</dbReference>
<dbReference type="GO" id="GO:0010468">
    <property type="term" value="P:regulation of gene expression"/>
    <property type="evidence" value="ECO:0007669"/>
    <property type="project" value="UniProtKB-ARBA"/>
</dbReference>
<feature type="domain" description="Helicase ATP-binding" evidence="14">
    <location>
        <begin position="64"/>
        <end position="236"/>
    </location>
</feature>
<dbReference type="SMART" id="SM01123">
    <property type="entry name" value="DBP10CT"/>
    <property type="match status" value="1"/>
</dbReference>
<dbReference type="PANTHER" id="PTHR47959:SF8">
    <property type="entry name" value="RNA HELICASE"/>
    <property type="match status" value="1"/>
</dbReference>
<dbReference type="Pfam" id="PF00271">
    <property type="entry name" value="Helicase_C"/>
    <property type="match status" value="1"/>
</dbReference>
<dbReference type="PROSITE" id="PS51195">
    <property type="entry name" value="Q_MOTIF"/>
    <property type="match status" value="1"/>
</dbReference>
<dbReference type="InterPro" id="IPR012541">
    <property type="entry name" value="DBP10_C"/>
</dbReference>
<name>A0A6J2YXX2_SITOR</name>
<feature type="compositionally biased region" description="Acidic residues" evidence="13">
    <location>
        <begin position="689"/>
        <end position="699"/>
    </location>
</feature>
<feature type="domain" description="DEAD-box RNA helicase Q" evidence="16">
    <location>
        <begin position="33"/>
        <end position="61"/>
    </location>
</feature>
<dbReference type="SMART" id="SM00490">
    <property type="entry name" value="HELICc"/>
    <property type="match status" value="1"/>
</dbReference>
<keyword evidence="7 12" id="KW-0067">ATP-binding</keyword>
<evidence type="ECO:0000256" key="8">
    <source>
        <dbReference type="ARBA" id="ARBA00022884"/>
    </source>
</evidence>
<evidence type="ECO:0000256" key="3">
    <source>
        <dbReference type="ARBA" id="ARBA00012552"/>
    </source>
</evidence>
<dbReference type="EC" id="3.6.4.13" evidence="3"/>
<dbReference type="Proteomes" id="UP000504635">
    <property type="component" value="Unplaced"/>
</dbReference>
<feature type="compositionally biased region" description="Basic and acidic residues" evidence="13">
    <location>
        <begin position="715"/>
        <end position="728"/>
    </location>
</feature>
<dbReference type="InterPro" id="IPR014001">
    <property type="entry name" value="Helicase_ATP-bd"/>
</dbReference>
<dbReference type="GO" id="GO:0016787">
    <property type="term" value="F:hydrolase activity"/>
    <property type="evidence" value="ECO:0007669"/>
    <property type="project" value="UniProtKB-KW"/>
</dbReference>
<gene>
    <name evidence="18" type="primary">LOC115891367</name>
</gene>
<evidence type="ECO:0000256" key="6">
    <source>
        <dbReference type="ARBA" id="ARBA00022806"/>
    </source>
</evidence>
<reference evidence="18" key="1">
    <citation type="submission" date="2025-08" db="UniProtKB">
        <authorList>
            <consortium name="RefSeq"/>
        </authorList>
    </citation>
    <scope>IDENTIFICATION</scope>
    <source>
        <tissue evidence="18">Gonads</tissue>
    </source>
</reference>
<dbReference type="InParanoid" id="A0A6J2YXX2"/>
<keyword evidence="6 12" id="KW-0347">Helicase</keyword>
<dbReference type="InterPro" id="IPR014014">
    <property type="entry name" value="RNA_helicase_DEAD_Q_motif"/>
</dbReference>
<dbReference type="SUPFAM" id="SSF52540">
    <property type="entry name" value="P-loop containing nucleoside triphosphate hydrolases"/>
    <property type="match status" value="1"/>
</dbReference>
<dbReference type="InterPro" id="IPR011545">
    <property type="entry name" value="DEAD/DEAH_box_helicase_dom"/>
</dbReference>
<dbReference type="GO" id="GO:0005524">
    <property type="term" value="F:ATP binding"/>
    <property type="evidence" value="ECO:0007669"/>
    <property type="project" value="UniProtKB-KW"/>
</dbReference>
<dbReference type="PROSITE" id="PS51194">
    <property type="entry name" value="HELICASE_CTER"/>
    <property type="match status" value="1"/>
</dbReference>
<evidence type="ECO:0000313" key="17">
    <source>
        <dbReference type="Proteomes" id="UP000504635"/>
    </source>
</evidence>
<dbReference type="GO" id="GO:0003724">
    <property type="term" value="F:RNA helicase activity"/>
    <property type="evidence" value="ECO:0007669"/>
    <property type="project" value="UniProtKB-EC"/>
</dbReference>
<dbReference type="GO" id="GO:0005730">
    <property type="term" value="C:nucleolus"/>
    <property type="evidence" value="ECO:0007669"/>
    <property type="project" value="UniProtKB-SubCell"/>
</dbReference>
<dbReference type="Pfam" id="PF08147">
    <property type="entry name" value="DBP10CT"/>
    <property type="match status" value="1"/>
</dbReference>
<keyword evidence="17" id="KW-1185">Reference proteome</keyword>
<evidence type="ECO:0000256" key="1">
    <source>
        <dbReference type="ARBA" id="ARBA00004604"/>
    </source>
</evidence>
<dbReference type="PANTHER" id="PTHR47959">
    <property type="entry name" value="ATP-DEPENDENT RNA HELICASE RHLE-RELATED"/>
    <property type="match status" value="1"/>
</dbReference>
<evidence type="ECO:0000256" key="7">
    <source>
        <dbReference type="ARBA" id="ARBA00022840"/>
    </source>
</evidence>
<feature type="compositionally biased region" description="Acidic residues" evidence="13">
    <location>
        <begin position="12"/>
        <end position="21"/>
    </location>
</feature>
<evidence type="ECO:0000259" key="16">
    <source>
        <dbReference type="PROSITE" id="PS51195"/>
    </source>
</evidence>
<dbReference type="GO" id="GO:0003723">
    <property type="term" value="F:RNA binding"/>
    <property type="evidence" value="ECO:0007669"/>
    <property type="project" value="UniProtKB-KW"/>
</dbReference>
<comment type="subcellular location">
    <subcellularLocation>
        <location evidence="1">Nucleus</location>
        <location evidence="1">Nucleolus</location>
    </subcellularLocation>
</comment>
<comment type="catalytic activity">
    <reaction evidence="10">
        <text>ATP + H2O = ADP + phosphate + H(+)</text>
        <dbReference type="Rhea" id="RHEA:13065"/>
        <dbReference type="ChEBI" id="CHEBI:15377"/>
        <dbReference type="ChEBI" id="CHEBI:15378"/>
        <dbReference type="ChEBI" id="CHEBI:30616"/>
        <dbReference type="ChEBI" id="CHEBI:43474"/>
        <dbReference type="ChEBI" id="CHEBI:456216"/>
        <dbReference type="EC" id="3.6.4.13"/>
    </reaction>
</comment>
<evidence type="ECO:0000313" key="18">
    <source>
        <dbReference type="RefSeq" id="XP_030767680.1"/>
    </source>
</evidence>
<dbReference type="GeneID" id="115891367"/>
<evidence type="ECO:0000256" key="5">
    <source>
        <dbReference type="ARBA" id="ARBA00022801"/>
    </source>
</evidence>
<dbReference type="CDD" id="cd18787">
    <property type="entry name" value="SF2_C_DEAD"/>
    <property type="match status" value="1"/>
</dbReference>
<evidence type="ECO:0000256" key="10">
    <source>
        <dbReference type="ARBA" id="ARBA00047984"/>
    </source>
</evidence>
<sequence length="769" mass="87336">MADLPGFADPQGDADNDDKDEEFVQRKSEKRSGGFQSMDLNFNILKGITKRGYKQPTPIQRKTIPLILEGRDVVAMARTGSGKTAAFLIPMFEKLKARSAKAGARALILSPTRELALQTFKFIKELGRFADLKPAVILGGDSMEDQFSAIHGNPDVIVATPGRFLHVCIEMELKLNSIEYVVFDEADRLFEMGLSEQLSEIVGRLPDSRQTLLFSATLPKVLVEFAKAGLSDPVLLRLDVESKLPEQLKLEFIIVRPEEKLATLIVLLKTVINSKQQTVVFAATKHHVEYLHMVLDQLGISNTYIYSDLDPSARKINSAKFSTGKVKVLVVTDVAARGIDIPQLDNVINYNFPAKSKLFVHRVGRCARAGRSGTAYSLVSPDEQAYLLDLHLFLGRPMSITTQTNEGTIGRAPQDLVEDQLSSLLVLHDNHIDLESMLKVTENAYKHYIRSRPGASADSNRRIKELALNVCSLHPVFKNSEQSKLMERENLLDQMKSYRPHGTIFEICGKNKSQEYMTMKEKRAFHKEKIENHKKIMAEKLLDNISLHKPVVALDSSTNEEIEGTFNDIIVPKKRKMDVLYNKKIKKQKTGSDVFIPYAPDDQHTEEGLLVNNFQNEASKVQFDITGDSEKAMKLNSSMKKWDRKKKKMVTVENPRKGKIKTESGIWIPATYKSNRYVQWKERTKIDTENADDENDEDNTPQKINKSRPFTHWARHNEKMKEKQKQSDMKSTQQILKAREIAQRKKFRQKKRGSKNKGKGSKGNNRRRK</sequence>
<dbReference type="AlphaFoldDB" id="A0A6J2YXX2"/>
<dbReference type="RefSeq" id="XP_030767680.1">
    <property type="nucleotide sequence ID" value="XM_030911820.1"/>
</dbReference>
<evidence type="ECO:0000256" key="12">
    <source>
        <dbReference type="RuleBase" id="RU000492"/>
    </source>
</evidence>
<dbReference type="PROSITE" id="PS51192">
    <property type="entry name" value="HELICASE_ATP_BIND_1"/>
    <property type="match status" value="1"/>
</dbReference>
<dbReference type="InterPro" id="IPR000629">
    <property type="entry name" value="RNA-helicase_DEAD-box_CS"/>
</dbReference>
<protein>
    <recommendedName>
        <fullName evidence="3">RNA helicase</fullName>
        <ecNumber evidence="3">3.6.4.13</ecNumber>
    </recommendedName>
</protein>
<dbReference type="Pfam" id="PF00270">
    <property type="entry name" value="DEAD"/>
    <property type="match status" value="1"/>
</dbReference>
<feature type="region of interest" description="Disordered" evidence="13">
    <location>
        <begin position="1"/>
        <end position="34"/>
    </location>
</feature>